<name>A0A382GZG1_9ZZZZ</name>
<sequence length="66" mass="7601">MQESSTQVFGIVNCYNLFMKAKTRLQNIFAKQVNSEFHRISLYNPYFIVLSSPDLKKVISGCLIII</sequence>
<reference evidence="1" key="1">
    <citation type="submission" date="2018-05" db="EMBL/GenBank/DDBJ databases">
        <authorList>
            <person name="Lanie J.A."/>
            <person name="Ng W.-L."/>
            <person name="Kazmierczak K.M."/>
            <person name="Andrzejewski T.M."/>
            <person name="Davidsen T.M."/>
            <person name="Wayne K.J."/>
            <person name="Tettelin H."/>
            <person name="Glass J.I."/>
            <person name="Rusch D."/>
            <person name="Podicherti R."/>
            <person name="Tsui H.-C.T."/>
            <person name="Winkler M.E."/>
        </authorList>
    </citation>
    <scope>NUCLEOTIDE SEQUENCE</scope>
</reference>
<dbReference type="AlphaFoldDB" id="A0A382GZG1"/>
<evidence type="ECO:0000313" key="1">
    <source>
        <dbReference type="EMBL" id="SVB80438.1"/>
    </source>
</evidence>
<dbReference type="EMBL" id="UINC01058319">
    <property type="protein sequence ID" value="SVB80438.1"/>
    <property type="molecule type" value="Genomic_DNA"/>
</dbReference>
<accession>A0A382GZG1</accession>
<protein>
    <submittedName>
        <fullName evidence="1">Uncharacterized protein</fullName>
    </submittedName>
</protein>
<proteinExistence type="predicted"/>
<organism evidence="1">
    <name type="scientific">marine metagenome</name>
    <dbReference type="NCBI Taxonomy" id="408172"/>
    <lineage>
        <taxon>unclassified sequences</taxon>
        <taxon>metagenomes</taxon>
        <taxon>ecological metagenomes</taxon>
    </lineage>
</organism>
<gene>
    <name evidence="1" type="ORF">METZ01_LOCUS233292</name>
</gene>